<feature type="transmembrane region" description="Helical" evidence="1">
    <location>
        <begin position="7"/>
        <end position="29"/>
    </location>
</feature>
<dbReference type="EMBL" id="CP136051">
    <property type="protein sequence ID" value="WOK07766.1"/>
    <property type="molecule type" value="Genomic_DNA"/>
</dbReference>
<organism evidence="2 3">
    <name type="scientific">Imperialibacter roseus</name>
    <dbReference type="NCBI Taxonomy" id="1324217"/>
    <lineage>
        <taxon>Bacteria</taxon>
        <taxon>Pseudomonadati</taxon>
        <taxon>Bacteroidota</taxon>
        <taxon>Cytophagia</taxon>
        <taxon>Cytophagales</taxon>
        <taxon>Flammeovirgaceae</taxon>
        <taxon>Imperialibacter</taxon>
    </lineage>
</organism>
<protein>
    <submittedName>
        <fullName evidence="2">Uncharacterized protein</fullName>
    </submittedName>
</protein>
<dbReference type="RefSeq" id="WP_317490422.1">
    <property type="nucleotide sequence ID" value="NZ_CP136051.1"/>
</dbReference>
<gene>
    <name evidence="2" type="ORF">RT717_03895</name>
</gene>
<dbReference type="Proteomes" id="UP001302349">
    <property type="component" value="Chromosome"/>
</dbReference>
<keyword evidence="1" id="KW-0812">Transmembrane</keyword>
<proteinExistence type="predicted"/>
<evidence type="ECO:0000256" key="1">
    <source>
        <dbReference type="SAM" id="Phobius"/>
    </source>
</evidence>
<reference evidence="2 3" key="1">
    <citation type="journal article" date="2023" name="Microbiol. Resour. Announc.">
        <title>Complete Genome Sequence of Imperialibacter roseus strain P4T.</title>
        <authorList>
            <person name="Tizabi D.R."/>
            <person name="Bachvaroff T."/>
            <person name="Hill R.T."/>
        </authorList>
    </citation>
    <scope>NUCLEOTIDE SEQUENCE [LARGE SCALE GENOMIC DNA]</scope>
    <source>
        <strain evidence="2 3">P4T</strain>
    </source>
</reference>
<evidence type="ECO:0000313" key="2">
    <source>
        <dbReference type="EMBL" id="WOK07766.1"/>
    </source>
</evidence>
<keyword evidence="1" id="KW-1133">Transmembrane helix</keyword>
<sequence>MNKVIKTITIIIAVLGVLVFLGYRLLILMSGMHPIPSRTLLLNNFKGTQTVEFQARDDQKHIHGLLLEVHGNISDTLTFTFGMNDSTIYRTEQLTPGIVDFKYSADWYSTLCFLTFEPTTDSIDGELQLEYKFFGE</sequence>
<keyword evidence="3" id="KW-1185">Reference proteome</keyword>
<evidence type="ECO:0000313" key="3">
    <source>
        <dbReference type="Proteomes" id="UP001302349"/>
    </source>
</evidence>
<accession>A0ABZ0IT36</accession>
<keyword evidence="1" id="KW-0472">Membrane</keyword>
<name>A0ABZ0IT36_9BACT</name>